<keyword evidence="9" id="KW-1185">Reference proteome</keyword>
<feature type="transmembrane region" description="Helical" evidence="6">
    <location>
        <begin position="226"/>
        <end position="247"/>
    </location>
</feature>
<dbReference type="Proteomes" id="UP001501358">
    <property type="component" value="Unassembled WGS sequence"/>
</dbReference>
<keyword evidence="6" id="KW-1003">Cell membrane</keyword>
<name>A0ABP6A622_9ACTN</name>
<evidence type="ECO:0000256" key="5">
    <source>
        <dbReference type="ARBA" id="ARBA00023136"/>
    </source>
</evidence>
<gene>
    <name evidence="8" type="ORF">GCM10010406_54040</name>
</gene>
<dbReference type="CDD" id="cd06662">
    <property type="entry name" value="SURF1"/>
    <property type="match status" value="1"/>
</dbReference>
<evidence type="ECO:0000256" key="1">
    <source>
        <dbReference type="ARBA" id="ARBA00004370"/>
    </source>
</evidence>
<comment type="subcellular location">
    <subcellularLocation>
        <location evidence="6">Cell membrane</location>
        <topology evidence="6">Multi-pass membrane protein</topology>
    </subcellularLocation>
    <subcellularLocation>
        <location evidence="1">Membrane</location>
    </subcellularLocation>
</comment>
<dbReference type="PROSITE" id="PS50895">
    <property type="entry name" value="SURF1"/>
    <property type="match status" value="1"/>
</dbReference>
<dbReference type="InterPro" id="IPR002994">
    <property type="entry name" value="Surf1/Shy1"/>
</dbReference>
<feature type="region of interest" description="Disordered" evidence="7">
    <location>
        <begin position="262"/>
        <end position="317"/>
    </location>
</feature>
<comment type="similarity">
    <text evidence="2 6">Belongs to the SURF1 family.</text>
</comment>
<evidence type="ECO:0000313" key="8">
    <source>
        <dbReference type="EMBL" id="GAA2510877.1"/>
    </source>
</evidence>
<keyword evidence="3 6" id="KW-0812">Transmembrane</keyword>
<protein>
    <recommendedName>
        <fullName evidence="6">SURF1-like protein</fullName>
    </recommendedName>
</protein>
<dbReference type="EMBL" id="BAAATA010000054">
    <property type="protein sequence ID" value="GAA2510877.1"/>
    <property type="molecule type" value="Genomic_DNA"/>
</dbReference>
<keyword evidence="4 6" id="KW-1133">Transmembrane helix</keyword>
<feature type="transmembrane region" description="Helical" evidence="6">
    <location>
        <begin position="12"/>
        <end position="33"/>
    </location>
</feature>
<accession>A0ABP6A622</accession>
<keyword evidence="5 6" id="KW-0472">Membrane</keyword>
<sequence>MYRFLLTPRWLGINLFTVLAIPFCVFMGMWQLGRFEDRVDTHREAESRPAVSSAPAVPLDDVLRQAPSGQYVEAEDSGRPVTASGRYDAENQFTVPGRTLHDEQGHYVLTLLRTEGGDGPALPVVRGWLPGEPGDPADVPAPPSGEVTVEGYVQAAETVDTQEAHTTGGLPEGQVGMVSAASLVNIVPYPVHNVWITLPEAEGAMEPVPPVAPKGGGLDVKAFQNLGYTGEWFVFGGFVVFMWFRFFRREVEVQRDIALGLTEDPAAEGPPPGGTGGGPVPGPGPDSGPDGPAESGGPDGPAGSDAPAGAQPEAAGR</sequence>
<evidence type="ECO:0000256" key="3">
    <source>
        <dbReference type="ARBA" id="ARBA00022692"/>
    </source>
</evidence>
<dbReference type="RefSeq" id="WP_344386096.1">
    <property type="nucleotide sequence ID" value="NZ_BAAATA010000054.1"/>
</dbReference>
<feature type="compositionally biased region" description="Low complexity" evidence="7">
    <location>
        <begin position="287"/>
        <end position="310"/>
    </location>
</feature>
<evidence type="ECO:0000256" key="7">
    <source>
        <dbReference type="SAM" id="MobiDB-lite"/>
    </source>
</evidence>
<dbReference type="InterPro" id="IPR045214">
    <property type="entry name" value="Surf1/Surf4"/>
</dbReference>
<reference evidence="9" key="1">
    <citation type="journal article" date="2019" name="Int. J. Syst. Evol. Microbiol.">
        <title>The Global Catalogue of Microorganisms (GCM) 10K type strain sequencing project: providing services to taxonomists for standard genome sequencing and annotation.</title>
        <authorList>
            <consortium name="The Broad Institute Genomics Platform"/>
            <consortium name="The Broad Institute Genome Sequencing Center for Infectious Disease"/>
            <person name="Wu L."/>
            <person name="Ma J."/>
        </authorList>
    </citation>
    <scope>NUCLEOTIDE SEQUENCE [LARGE SCALE GENOMIC DNA]</scope>
    <source>
        <strain evidence="9">JCM 6307</strain>
    </source>
</reference>
<dbReference type="PANTHER" id="PTHR23427:SF2">
    <property type="entry name" value="SURFEIT LOCUS PROTEIN 1"/>
    <property type="match status" value="1"/>
</dbReference>
<evidence type="ECO:0000256" key="2">
    <source>
        <dbReference type="ARBA" id="ARBA00007165"/>
    </source>
</evidence>
<comment type="caution">
    <text evidence="8">The sequence shown here is derived from an EMBL/GenBank/DDBJ whole genome shotgun (WGS) entry which is preliminary data.</text>
</comment>
<evidence type="ECO:0000313" key="9">
    <source>
        <dbReference type="Proteomes" id="UP001501358"/>
    </source>
</evidence>
<dbReference type="PANTHER" id="PTHR23427">
    <property type="entry name" value="SURFEIT LOCUS PROTEIN"/>
    <property type="match status" value="1"/>
</dbReference>
<evidence type="ECO:0000256" key="6">
    <source>
        <dbReference type="RuleBase" id="RU363076"/>
    </source>
</evidence>
<proteinExistence type="inferred from homology"/>
<dbReference type="Pfam" id="PF02104">
    <property type="entry name" value="SURF1"/>
    <property type="match status" value="1"/>
</dbReference>
<organism evidence="8 9">
    <name type="scientific">Streptomyces thermolineatus</name>
    <dbReference type="NCBI Taxonomy" id="44033"/>
    <lineage>
        <taxon>Bacteria</taxon>
        <taxon>Bacillati</taxon>
        <taxon>Actinomycetota</taxon>
        <taxon>Actinomycetes</taxon>
        <taxon>Kitasatosporales</taxon>
        <taxon>Streptomycetaceae</taxon>
        <taxon>Streptomyces</taxon>
    </lineage>
</organism>
<evidence type="ECO:0000256" key="4">
    <source>
        <dbReference type="ARBA" id="ARBA00022989"/>
    </source>
</evidence>